<feature type="region of interest" description="Disordered" evidence="1">
    <location>
        <begin position="37"/>
        <end position="59"/>
    </location>
</feature>
<keyword evidence="2" id="KW-1133">Transmembrane helix</keyword>
<organism evidence="3 4">
    <name type="scientific">Thermosinus carboxydivorans Nor1</name>
    <dbReference type="NCBI Taxonomy" id="401526"/>
    <lineage>
        <taxon>Bacteria</taxon>
        <taxon>Bacillati</taxon>
        <taxon>Bacillota</taxon>
        <taxon>Negativicutes</taxon>
        <taxon>Selenomonadales</taxon>
        <taxon>Sporomusaceae</taxon>
        <taxon>Thermosinus</taxon>
    </lineage>
</organism>
<dbReference type="Proteomes" id="UP000005139">
    <property type="component" value="Unassembled WGS sequence"/>
</dbReference>
<protein>
    <submittedName>
        <fullName evidence="3">Uncharacterized protein</fullName>
    </submittedName>
</protein>
<evidence type="ECO:0000313" key="3">
    <source>
        <dbReference type="EMBL" id="EAX48739.1"/>
    </source>
</evidence>
<gene>
    <name evidence="3" type="ORF">TcarDRAFT_2211</name>
</gene>
<evidence type="ECO:0000256" key="2">
    <source>
        <dbReference type="SAM" id="Phobius"/>
    </source>
</evidence>
<sequence length="108" mass="12044">MAREATKGEALPGEAKARETLAWKTLAWETKARETLARETKARKAAKGETTRKTNSGTAAEGETLALLLSRRFYVLVLPVLYFRVFPFIGPPFFVGHMMPSFQTNPIT</sequence>
<reference evidence="3 4" key="1">
    <citation type="submission" date="2007-01" db="EMBL/GenBank/DDBJ databases">
        <title>Annotation of the draft genome assembly of Thermosinus carboxydivorans Nor1.</title>
        <authorList>
            <consortium name="US DOE Joint Genome Institute (JGI-ORNL)"/>
            <person name="Larimer F."/>
            <person name="Land M."/>
            <person name="Hauser L."/>
        </authorList>
    </citation>
    <scope>NUCLEOTIDE SEQUENCE [LARGE SCALE GENOMIC DNA]</scope>
    <source>
        <strain evidence="3 4">Nor1</strain>
    </source>
</reference>
<keyword evidence="2" id="KW-0472">Membrane</keyword>
<comment type="caution">
    <text evidence="3">The sequence shown here is derived from an EMBL/GenBank/DDBJ whole genome shotgun (WGS) entry which is preliminary data.</text>
</comment>
<evidence type="ECO:0000313" key="4">
    <source>
        <dbReference type="Proteomes" id="UP000005139"/>
    </source>
</evidence>
<keyword evidence="2" id="KW-0812">Transmembrane</keyword>
<proteinExistence type="predicted"/>
<keyword evidence="4" id="KW-1185">Reference proteome</keyword>
<accession>A1HMS6</accession>
<name>A1HMS6_9FIRM</name>
<feature type="compositionally biased region" description="Basic and acidic residues" evidence="1">
    <location>
        <begin position="37"/>
        <end position="52"/>
    </location>
</feature>
<dbReference type="EMBL" id="AAWL01000002">
    <property type="protein sequence ID" value="EAX48739.1"/>
    <property type="molecule type" value="Genomic_DNA"/>
</dbReference>
<evidence type="ECO:0000256" key="1">
    <source>
        <dbReference type="SAM" id="MobiDB-lite"/>
    </source>
</evidence>
<dbReference type="AlphaFoldDB" id="A1HMS6"/>
<feature type="transmembrane region" description="Helical" evidence="2">
    <location>
        <begin position="73"/>
        <end position="94"/>
    </location>
</feature>
<reference evidence="3 4" key="2">
    <citation type="submission" date="2007-01" db="EMBL/GenBank/DDBJ databases">
        <title>Sequencing of the draft genome and assembly of Thermosinus carboxydivorans Nor1.</title>
        <authorList>
            <consortium name="US DOE Joint Genome Institute (JGI-PGF)"/>
            <person name="Copeland A."/>
            <person name="Lucas S."/>
            <person name="Lapidus A."/>
            <person name="Barry K."/>
            <person name="Glavina del Rio T."/>
            <person name="Dalin E."/>
            <person name="Tice H."/>
            <person name="Bruce D."/>
            <person name="Pitluck S."/>
            <person name="Richardson P."/>
        </authorList>
    </citation>
    <scope>NUCLEOTIDE SEQUENCE [LARGE SCALE GENOMIC DNA]</scope>
    <source>
        <strain evidence="3 4">Nor1</strain>
    </source>
</reference>